<dbReference type="SUPFAM" id="SSF53850">
    <property type="entry name" value="Periplasmic binding protein-like II"/>
    <property type="match status" value="1"/>
</dbReference>
<dbReference type="Pfam" id="PF03480">
    <property type="entry name" value="DctP"/>
    <property type="match status" value="1"/>
</dbReference>
<proteinExistence type="predicted"/>
<keyword evidence="5" id="KW-1185">Reference proteome</keyword>
<dbReference type="Gene3D" id="3.40.190.170">
    <property type="entry name" value="Bacterial extracellular solute-binding protein, family 7"/>
    <property type="match status" value="1"/>
</dbReference>
<dbReference type="InterPro" id="IPR006311">
    <property type="entry name" value="TAT_signal"/>
</dbReference>
<dbReference type="InterPro" id="IPR038404">
    <property type="entry name" value="TRAP_DctP_sf"/>
</dbReference>
<dbReference type="HOGENOM" id="CLU_036176_0_1_4"/>
<keyword evidence="1" id="KW-0732">Signal</keyword>
<dbReference type="InterPro" id="IPR026289">
    <property type="entry name" value="SBP_TakP-like"/>
</dbReference>
<dbReference type="Gene3D" id="3.40.190.10">
    <property type="entry name" value="Periplasmic binding protein-like II"/>
    <property type="match status" value="1"/>
</dbReference>
<evidence type="ECO:0000313" key="5">
    <source>
        <dbReference type="Proteomes" id="UP000066014"/>
    </source>
</evidence>
<dbReference type="PROSITE" id="PS51257">
    <property type="entry name" value="PROKAR_LIPOPROTEIN"/>
    <property type="match status" value="1"/>
</dbReference>
<feature type="binding site" evidence="3">
    <location>
        <position position="229"/>
    </location>
    <ligand>
        <name>substrate</name>
    </ligand>
</feature>
<evidence type="ECO:0000256" key="3">
    <source>
        <dbReference type="PIRSR" id="PIRSR039026-2"/>
    </source>
</evidence>
<dbReference type="RefSeq" id="WP_045534535.1">
    <property type="nucleotide sequence ID" value="NZ_AP014569.1"/>
</dbReference>
<dbReference type="KEGG" id="cbab:SMCB_0288"/>
<name>A0A060NJK8_9BURK</name>
<reference evidence="4 5" key="1">
    <citation type="journal article" date="2014" name="Nat. Commun.">
        <title>Physiological and genomic features of highly alkaliphilic hydrogen-utilizing Betaproteobacteria from a continental serpentinizing site.</title>
        <authorList>
            <person name="Suzuki S."/>
            <person name="Kuenen J.G."/>
            <person name="Schipper K."/>
            <person name="van der Velde S."/>
            <person name="Ishii S."/>
            <person name="Wu A."/>
            <person name="Sorokin D.Y."/>
            <person name="Tenney A."/>
            <person name="Meng X.Y."/>
            <person name="Morrill P.L."/>
            <person name="Kamagata Y."/>
            <person name="Muyzer G."/>
            <person name="Nealson K.H."/>
        </authorList>
    </citation>
    <scope>NUCLEOTIDE SEQUENCE [LARGE SCALE GENOMIC DNA]</scope>
    <source>
        <strain evidence="4 5">B1</strain>
    </source>
</reference>
<dbReference type="InterPro" id="IPR018389">
    <property type="entry name" value="DctP_fam"/>
</dbReference>
<organism evidence="4 5">
    <name type="scientific">Serpentinimonas maccroryi</name>
    <dbReference type="NCBI Taxonomy" id="1458426"/>
    <lineage>
        <taxon>Bacteria</taxon>
        <taxon>Pseudomonadati</taxon>
        <taxon>Pseudomonadota</taxon>
        <taxon>Betaproteobacteria</taxon>
        <taxon>Burkholderiales</taxon>
        <taxon>Comamonadaceae</taxon>
        <taxon>Serpentinimonas</taxon>
    </lineage>
</organism>
<feature type="binding site" evidence="3">
    <location>
        <position position="255"/>
    </location>
    <ligand>
        <name>substrate</name>
    </ligand>
</feature>
<sequence>MDRRSIIAGTGAVGVAGLLAACGPREQAAAPAAAPAAPAVITGETVRWRLASTFPRALDTIWGAAEVFAKAVSDATGGRFQVSTHPAGELVPAMGVFDAAQAGTIECAHTANYFFFGKEDALALANGGISFGLNGRQMTSWFYEGNGLALSRELLDTFNLVNFACGNTGAQMGGWFRREIRSPADLQGMRFRAGGFAGRVLERLGVVPLAMPAGEIYQALERGTVDGAEFVGPYDDEKLGFHRVAPFYYYPGFWEAGTQLDLLINKTAFNALSPEYKAIVHNAAAFAHTTMLARYDALNPAALKRLVAGGTRLMPFPRSVMDTAFRAAHELYAELNATNPRWKKIYDDQIAFRRDQVLWHGLAEASFDSYMQLQGRNNRL</sequence>
<evidence type="ECO:0000256" key="1">
    <source>
        <dbReference type="ARBA" id="ARBA00022729"/>
    </source>
</evidence>
<dbReference type="PANTHER" id="PTHR33376:SF5">
    <property type="entry name" value="EXTRACYTOPLASMIC SOLUTE RECEPTOR PROTEIN"/>
    <property type="match status" value="1"/>
</dbReference>
<gene>
    <name evidence="4" type="ORF">SMCB_0288</name>
</gene>
<dbReference type="NCBIfam" id="NF037995">
    <property type="entry name" value="TRAP_S1"/>
    <property type="match status" value="1"/>
</dbReference>
<evidence type="ECO:0000313" key="4">
    <source>
        <dbReference type="EMBL" id="BAO82516.1"/>
    </source>
</evidence>
<dbReference type="PROSITE" id="PS51318">
    <property type="entry name" value="TAT"/>
    <property type="match status" value="1"/>
</dbReference>
<dbReference type="PANTHER" id="PTHR33376">
    <property type="match status" value="1"/>
</dbReference>
<dbReference type="OrthoDB" id="9769667at2"/>
<dbReference type="GO" id="GO:0046872">
    <property type="term" value="F:metal ion binding"/>
    <property type="evidence" value="ECO:0007669"/>
    <property type="project" value="UniProtKB-KW"/>
</dbReference>
<dbReference type="GO" id="GO:0055085">
    <property type="term" value="P:transmembrane transport"/>
    <property type="evidence" value="ECO:0007669"/>
    <property type="project" value="InterPro"/>
</dbReference>
<feature type="binding site" evidence="2">
    <location>
        <position position="192"/>
    </location>
    <ligand>
        <name>substrate</name>
    </ligand>
</feature>
<feature type="binding site" evidence="2">
    <location>
        <position position="171"/>
    </location>
    <ligand>
        <name>substrate</name>
    </ligand>
</feature>
<feature type="binding site" evidence="3">
    <location>
        <position position="230"/>
    </location>
    <ligand>
        <name>Na(+)</name>
        <dbReference type="ChEBI" id="CHEBI:29101"/>
    </ligand>
</feature>
<protein>
    <submittedName>
        <fullName evidence="4">TRAP-type mannitol/chloroaromatic compound transport system, periplasmic component</fullName>
    </submittedName>
</protein>
<dbReference type="Proteomes" id="UP000066014">
    <property type="component" value="Chromosome"/>
</dbReference>
<dbReference type="AlphaFoldDB" id="A0A060NJK8"/>
<dbReference type="EMBL" id="AP014569">
    <property type="protein sequence ID" value="BAO82516.1"/>
    <property type="molecule type" value="Genomic_DNA"/>
</dbReference>
<keyword evidence="3" id="KW-0479">Metal-binding</keyword>
<evidence type="ECO:0000256" key="2">
    <source>
        <dbReference type="PIRSR" id="PIRSR039026-1"/>
    </source>
</evidence>
<dbReference type="PIRSF" id="PIRSF039026">
    <property type="entry name" value="SiaP"/>
    <property type="match status" value="1"/>
</dbReference>
<dbReference type="GO" id="GO:0031317">
    <property type="term" value="C:tripartite ATP-independent periplasmic transporter complex"/>
    <property type="evidence" value="ECO:0007669"/>
    <property type="project" value="InterPro"/>
</dbReference>
<accession>A0A060NJK8</accession>
<dbReference type="STRING" id="1458426.SMCB_0288"/>